<protein>
    <submittedName>
        <fullName evidence="1">Uncharacterized protein</fullName>
    </submittedName>
</protein>
<organism evidence="1">
    <name type="scientific">Micrurus lemniscatus lemniscatus</name>
    <dbReference type="NCBI Taxonomy" id="129467"/>
    <lineage>
        <taxon>Eukaryota</taxon>
        <taxon>Metazoa</taxon>
        <taxon>Chordata</taxon>
        <taxon>Craniata</taxon>
        <taxon>Vertebrata</taxon>
        <taxon>Euteleostomi</taxon>
        <taxon>Lepidosauria</taxon>
        <taxon>Squamata</taxon>
        <taxon>Bifurcata</taxon>
        <taxon>Unidentata</taxon>
        <taxon>Episquamata</taxon>
        <taxon>Toxicofera</taxon>
        <taxon>Serpentes</taxon>
        <taxon>Colubroidea</taxon>
        <taxon>Elapidae</taxon>
        <taxon>Elapinae</taxon>
        <taxon>Micrurus</taxon>
    </lineage>
</organism>
<proteinExistence type="predicted"/>
<accession>A0A2D4JLY3</accession>
<reference evidence="1" key="1">
    <citation type="submission" date="2017-07" db="EMBL/GenBank/DDBJ databases">
        <authorList>
            <person name="Mikheyev A."/>
            <person name="Grau M."/>
        </authorList>
    </citation>
    <scope>NUCLEOTIDE SEQUENCE</scope>
    <source>
        <tissue evidence="1">Venom_gland</tissue>
    </source>
</reference>
<dbReference type="AlphaFoldDB" id="A0A2D4JLY3"/>
<dbReference type="EMBL" id="IACK01213306">
    <property type="protein sequence ID" value="LAA97489.1"/>
    <property type="molecule type" value="Transcribed_RNA"/>
</dbReference>
<reference evidence="1" key="2">
    <citation type="submission" date="2017-11" db="EMBL/GenBank/DDBJ databases">
        <title>Coralsnake Venomics: Analyses of Venom Gland Transcriptomes and Proteomes of Six Brazilian Taxa.</title>
        <authorList>
            <person name="Aird S.D."/>
            <person name="Jorge da Silva N."/>
            <person name="Qiu L."/>
            <person name="Villar-Briones A."/>
            <person name="Aparecida-Saddi V."/>
            <person name="Campos-Telles M.P."/>
            <person name="Grau M."/>
            <person name="Mikheyev A.S."/>
        </authorList>
    </citation>
    <scope>NUCLEOTIDE SEQUENCE</scope>
    <source>
        <tissue evidence="1">Venom_gland</tissue>
    </source>
</reference>
<evidence type="ECO:0000313" key="1">
    <source>
        <dbReference type="EMBL" id="LAA97489.1"/>
    </source>
</evidence>
<sequence length="100" mass="11348">MLLMRGAFHWIAYAAGNKWPSLLHKNASESIISIKRNLENLMGLINLVAKNADCYKRAGTRLGILFVCFPLPQTFIHKSKVMNISNTSSSYFLHNNNPKR</sequence>
<name>A0A2D4JLY3_MICLE</name>